<sequence length="223" mass="24047">MTCCLFDVNETLLDLSGLDAVFLQIFGSSTARHAWFAQTLQNALVSVITGPYIPFEEAGQAALTMQAQRENIQLSEADRHSVKSALRMLPAHADALPALKRLRQSGVRLVALTNNARELAELQLTAAGLRDQFDEVLSAEAAHTLKPAAPAYLQTAKTLALPPDQLWLIAVHAWDIAGAQRAGLRTALVMRDRLQVPSPLAPPTVQGADLTAVAEQILTIEKG</sequence>
<gene>
    <name evidence="4" type="ORF">IQ22_01654</name>
</gene>
<evidence type="ECO:0000256" key="2">
    <source>
        <dbReference type="ARBA" id="ARBA00022801"/>
    </source>
</evidence>
<dbReference type="PANTHER" id="PTHR43316:SF3">
    <property type="entry name" value="HALOACID DEHALOGENASE, TYPE II (AFU_ORTHOLOGUE AFUA_2G07750)-RELATED"/>
    <property type="match status" value="1"/>
</dbReference>
<dbReference type="SUPFAM" id="SSF56784">
    <property type="entry name" value="HAD-like"/>
    <property type="match status" value="1"/>
</dbReference>
<evidence type="ECO:0000313" key="5">
    <source>
        <dbReference type="Proteomes" id="UP000316905"/>
    </source>
</evidence>
<dbReference type="SFLD" id="SFLDG01129">
    <property type="entry name" value="C1.5:_HAD__Beta-PGM__Phosphata"/>
    <property type="match status" value="1"/>
</dbReference>
<evidence type="ECO:0000256" key="1">
    <source>
        <dbReference type="ARBA" id="ARBA00008106"/>
    </source>
</evidence>
<dbReference type="CDD" id="cd02588">
    <property type="entry name" value="HAD_L2-DEX"/>
    <property type="match status" value="1"/>
</dbReference>
<comment type="function">
    <text evidence="3">Catalyzes the hydrolytic dehalogenation of small (S)-2-haloalkanoic acids to yield the corresponding (R)-2-hydroxyalkanoic acids.</text>
</comment>
<dbReference type="PRINTS" id="PR00413">
    <property type="entry name" value="HADHALOGNASE"/>
</dbReference>
<dbReference type="EMBL" id="VLKY01000004">
    <property type="protein sequence ID" value="TWI55721.1"/>
    <property type="molecule type" value="Genomic_DNA"/>
</dbReference>
<dbReference type="RefSeq" id="WP_208733619.1">
    <property type="nucleotide sequence ID" value="NZ_VLKY01000004.1"/>
</dbReference>
<dbReference type="SFLD" id="SFLDS00003">
    <property type="entry name" value="Haloacid_Dehalogenase"/>
    <property type="match status" value="1"/>
</dbReference>
<dbReference type="AlphaFoldDB" id="A0A562QG61"/>
<dbReference type="NCBIfam" id="TIGR01493">
    <property type="entry name" value="HAD-SF-IA-v2"/>
    <property type="match status" value="1"/>
</dbReference>
<name>A0A562QG61_9PSED</name>
<comment type="similarity">
    <text evidence="1 3">Belongs to the HAD-like hydrolase superfamily. S-2-haloalkanoic acid dehalogenase family.</text>
</comment>
<comment type="catalytic activity">
    <reaction evidence="3">
        <text>an (S)-2-haloacid + H2O = a (2R)-2-hydroxycarboxylate + a halide anion + H(+)</text>
        <dbReference type="Rhea" id="RHEA:11192"/>
        <dbReference type="ChEBI" id="CHEBI:15377"/>
        <dbReference type="ChEBI" id="CHEBI:15378"/>
        <dbReference type="ChEBI" id="CHEBI:16042"/>
        <dbReference type="ChEBI" id="CHEBI:58314"/>
        <dbReference type="ChEBI" id="CHEBI:137405"/>
        <dbReference type="EC" id="3.8.1.2"/>
    </reaction>
</comment>
<organism evidence="4 5">
    <name type="scientific">Pseudomonas duriflava</name>
    <dbReference type="NCBI Taxonomy" id="459528"/>
    <lineage>
        <taxon>Bacteria</taxon>
        <taxon>Pseudomonadati</taxon>
        <taxon>Pseudomonadota</taxon>
        <taxon>Gammaproteobacteria</taxon>
        <taxon>Pseudomonadales</taxon>
        <taxon>Pseudomonadaceae</taxon>
        <taxon>Pseudomonas</taxon>
    </lineage>
</organism>
<dbReference type="Gene3D" id="3.40.50.1000">
    <property type="entry name" value="HAD superfamily/HAD-like"/>
    <property type="match status" value="1"/>
</dbReference>
<protein>
    <recommendedName>
        <fullName evidence="3">(S)-2-haloacid dehalogenase</fullName>
        <ecNumber evidence="3">3.8.1.2</ecNumber>
    </recommendedName>
    <alternativeName>
        <fullName evidence="3">2-haloalkanoic acid dehalogenase</fullName>
    </alternativeName>
    <alternativeName>
        <fullName evidence="3">Halocarboxylic acid halidohydrolase</fullName>
    </alternativeName>
    <alternativeName>
        <fullName evidence="3">L-2-haloacid dehalogenase</fullName>
    </alternativeName>
</protein>
<keyword evidence="5" id="KW-1185">Reference proteome</keyword>
<dbReference type="Proteomes" id="UP000316905">
    <property type="component" value="Unassembled WGS sequence"/>
</dbReference>
<dbReference type="PANTHER" id="PTHR43316">
    <property type="entry name" value="HYDROLASE, HALOACID DELAHOGENASE-RELATED"/>
    <property type="match status" value="1"/>
</dbReference>
<accession>A0A562QG61</accession>
<dbReference type="EC" id="3.8.1.2" evidence="3"/>
<dbReference type="Pfam" id="PF00702">
    <property type="entry name" value="Hydrolase"/>
    <property type="match status" value="1"/>
</dbReference>
<evidence type="ECO:0000313" key="4">
    <source>
        <dbReference type="EMBL" id="TWI55721.1"/>
    </source>
</evidence>
<dbReference type="NCBIfam" id="TIGR01428">
    <property type="entry name" value="HAD_type_II"/>
    <property type="match status" value="1"/>
</dbReference>
<dbReference type="InterPro" id="IPR023198">
    <property type="entry name" value="PGP-like_dom2"/>
</dbReference>
<dbReference type="InterPro" id="IPR051540">
    <property type="entry name" value="S-2-haloacid_dehalogenase"/>
</dbReference>
<evidence type="ECO:0000256" key="3">
    <source>
        <dbReference type="RuleBase" id="RU368077"/>
    </source>
</evidence>
<dbReference type="InterPro" id="IPR006328">
    <property type="entry name" value="2-HAD"/>
</dbReference>
<dbReference type="InterPro" id="IPR036412">
    <property type="entry name" value="HAD-like_sf"/>
</dbReference>
<comment type="caution">
    <text evidence="4">The sequence shown here is derived from an EMBL/GenBank/DDBJ whole genome shotgun (WGS) entry which is preliminary data.</text>
</comment>
<keyword evidence="2 3" id="KW-0378">Hydrolase</keyword>
<dbReference type="Gene3D" id="1.10.150.240">
    <property type="entry name" value="Putative phosphatase, domain 2"/>
    <property type="match status" value="1"/>
</dbReference>
<dbReference type="InterPro" id="IPR006439">
    <property type="entry name" value="HAD-SF_hydro_IA"/>
</dbReference>
<dbReference type="InterPro" id="IPR023214">
    <property type="entry name" value="HAD_sf"/>
</dbReference>
<proteinExistence type="inferred from homology"/>
<dbReference type="GO" id="GO:0018784">
    <property type="term" value="F:(S)-2-haloacid dehalogenase activity"/>
    <property type="evidence" value="ECO:0007669"/>
    <property type="project" value="UniProtKB-UniRule"/>
</dbReference>
<reference evidence="4 5" key="1">
    <citation type="journal article" date="2015" name="Stand. Genomic Sci.">
        <title>Genomic Encyclopedia of Bacterial and Archaeal Type Strains, Phase III: the genomes of soil and plant-associated and newly described type strains.</title>
        <authorList>
            <person name="Whitman W.B."/>
            <person name="Woyke T."/>
            <person name="Klenk H.P."/>
            <person name="Zhou Y."/>
            <person name="Lilburn T.G."/>
            <person name="Beck B.J."/>
            <person name="De Vos P."/>
            <person name="Vandamme P."/>
            <person name="Eisen J.A."/>
            <person name="Garrity G."/>
            <person name="Hugenholtz P."/>
            <person name="Kyrpides N.C."/>
        </authorList>
    </citation>
    <scope>NUCLEOTIDE SEQUENCE [LARGE SCALE GENOMIC DNA]</scope>
    <source>
        <strain evidence="4 5">CGMCC 1.6858</strain>
    </source>
</reference>